<organism evidence="3">
    <name type="scientific">Tolypothrix bouteillei VB521301</name>
    <dbReference type="NCBI Taxonomy" id="1479485"/>
    <lineage>
        <taxon>Bacteria</taxon>
        <taxon>Bacillati</taxon>
        <taxon>Cyanobacteriota</taxon>
        <taxon>Cyanophyceae</taxon>
        <taxon>Nostocales</taxon>
        <taxon>Tolypothrichaceae</taxon>
        <taxon>Tolypothrix</taxon>
    </lineage>
</organism>
<dbReference type="SUPFAM" id="SSF57802">
    <property type="entry name" value="Rubredoxin-like"/>
    <property type="match status" value="1"/>
</dbReference>
<evidence type="ECO:0000259" key="1">
    <source>
        <dbReference type="Pfam" id="PF14206"/>
    </source>
</evidence>
<dbReference type="OrthoDB" id="1456570at2"/>
<evidence type="ECO:0000313" key="2">
    <source>
        <dbReference type="EMBL" id="KAF3884751.1"/>
    </source>
</evidence>
<keyword evidence="4" id="KW-1185">Reference proteome</keyword>
<dbReference type="AlphaFoldDB" id="A0A0C1NG32"/>
<dbReference type="RefSeq" id="WP_050045578.1">
    <property type="nucleotide sequence ID" value="NZ_JHEG04000001.1"/>
</dbReference>
<feature type="domain" description="Cysteine-rich CPCC" evidence="1">
    <location>
        <begin position="7"/>
        <end position="80"/>
    </location>
</feature>
<comment type="caution">
    <text evidence="3">The sequence shown here is derived from an EMBL/GenBank/DDBJ whole genome shotgun (WGS) entry which is preliminary data.</text>
</comment>
<protein>
    <recommendedName>
        <fullName evidence="1">Cysteine-rich CPCC domain-containing protein</fullName>
    </recommendedName>
</protein>
<dbReference type="Pfam" id="PF14206">
    <property type="entry name" value="Cys_rich_CPCC"/>
    <property type="match status" value="1"/>
</dbReference>
<name>A0A0C1NG32_9CYAN</name>
<dbReference type="InterPro" id="IPR025983">
    <property type="entry name" value="Cys_rich_CPCC"/>
</dbReference>
<sequence length="152" mass="17711">MTEHTSYPCPCCGYLIFDEPPGSYDICPICFWEDDVFQLRFACVDRSANNVSLLVGQLNYIEFGACESTCQPHARRPTSSDIRDPEWRVINLDVDNIEDFQPERIFIVNASSDIVIDKPLPLINDKTPYPDDRTQLYYWRPTYWRRTLSSES</sequence>
<gene>
    <name evidence="3" type="ORF">DA73_0213320</name>
    <name evidence="2" type="ORF">DA73_0400004155</name>
</gene>
<accession>A0A0C1NG32</accession>
<reference evidence="3" key="1">
    <citation type="journal article" date="2015" name="Genome Announc.">
        <title>Draft Genome Sequence of Tolypothrix boutellei Strain VB521301.</title>
        <authorList>
            <person name="Chandrababunaidu M.M."/>
            <person name="Singh D."/>
            <person name="Sen D."/>
            <person name="Bhan S."/>
            <person name="Das S."/>
            <person name="Gupta A."/>
            <person name="Adhikary S.P."/>
            <person name="Tripathy S."/>
        </authorList>
    </citation>
    <scope>NUCLEOTIDE SEQUENCE</scope>
    <source>
        <strain evidence="3">VB521301</strain>
    </source>
</reference>
<dbReference type="EMBL" id="JHEG04000001">
    <property type="protein sequence ID" value="KAF3884751.1"/>
    <property type="molecule type" value="Genomic_DNA"/>
</dbReference>
<dbReference type="EMBL" id="JHEG02000040">
    <property type="protein sequence ID" value="KIE11796.1"/>
    <property type="molecule type" value="Genomic_DNA"/>
</dbReference>
<evidence type="ECO:0000313" key="3">
    <source>
        <dbReference type="EMBL" id="KIE11796.1"/>
    </source>
</evidence>
<proteinExistence type="predicted"/>
<reference evidence="2" key="2">
    <citation type="submission" date="2019-11" db="EMBL/GenBank/DDBJ databases">
        <title>Improved Assembly of Tolypothrix boutellei genome.</title>
        <authorList>
            <person name="Sarangi A.N."/>
            <person name="Mukherjee M."/>
            <person name="Ghosh S."/>
            <person name="Singh D."/>
            <person name="Das A."/>
            <person name="Kant S."/>
            <person name="Prusty A."/>
            <person name="Tripathy S."/>
        </authorList>
    </citation>
    <scope>NUCLEOTIDE SEQUENCE</scope>
    <source>
        <strain evidence="2">VB521301</strain>
    </source>
</reference>
<dbReference type="Proteomes" id="UP000029738">
    <property type="component" value="Unassembled WGS sequence"/>
</dbReference>
<evidence type="ECO:0000313" key="4">
    <source>
        <dbReference type="Proteomes" id="UP000029738"/>
    </source>
</evidence>